<name>A0A0Q3LWJ3_BRADI</name>
<sequence length="118" mass="13193">MPPSAVSTSMRCLAVSPSLLSLPLLLSSQIAQRTGCLPLVTCRLPCHRRALASLMPRSILSTNARFAISPHLASPHFLHHYVVRPQPVGRCRCRKSSHTIVVRLFLGRVRRVRFFPMV</sequence>
<evidence type="ECO:0000313" key="1">
    <source>
        <dbReference type="EMBL" id="KQJ96685.1"/>
    </source>
</evidence>
<evidence type="ECO:0000313" key="2">
    <source>
        <dbReference type="EnsemblPlants" id="KQJ96685"/>
    </source>
</evidence>
<dbReference type="ExpressionAtlas" id="A0A0Q3LWJ3">
    <property type="expression patterns" value="baseline"/>
</dbReference>
<organism evidence="1">
    <name type="scientific">Brachypodium distachyon</name>
    <name type="common">Purple false brome</name>
    <name type="synonym">Trachynia distachya</name>
    <dbReference type="NCBI Taxonomy" id="15368"/>
    <lineage>
        <taxon>Eukaryota</taxon>
        <taxon>Viridiplantae</taxon>
        <taxon>Streptophyta</taxon>
        <taxon>Embryophyta</taxon>
        <taxon>Tracheophyta</taxon>
        <taxon>Spermatophyta</taxon>
        <taxon>Magnoliopsida</taxon>
        <taxon>Liliopsida</taxon>
        <taxon>Poales</taxon>
        <taxon>Poaceae</taxon>
        <taxon>BOP clade</taxon>
        <taxon>Pooideae</taxon>
        <taxon>Stipodae</taxon>
        <taxon>Brachypodieae</taxon>
        <taxon>Brachypodium</taxon>
    </lineage>
</organism>
<gene>
    <name evidence="1" type="ORF">BRADI_3g26675v3</name>
</gene>
<dbReference type="Proteomes" id="UP000008810">
    <property type="component" value="Chromosome 3"/>
</dbReference>
<reference evidence="1 2" key="1">
    <citation type="journal article" date="2010" name="Nature">
        <title>Genome sequencing and analysis of the model grass Brachypodium distachyon.</title>
        <authorList>
            <consortium name="International Brachypodium Initiative"/>
        </authorList>
    </citation>
    <scope>NUCLEOTIDE SEQUENCE [LARGE SCALE GENOMIC DNA]</scope>
    <source>
        <strain evidence="1 2">Bd21</strain>
    </source>
</reference>
<dbReference type="InParanoid" id="A0A0Q3LWJ3"/>
<reference evidence="1" key="2">
    <citation type="submission" date="2017-06" db="EMBL/GenBank/DDBJ databases">
        <title>WGS assembly of Brachypodium distachyon.</title>
        <authorList>
            <consortium name="The International Brachypodium Initiative"/>
            <person name="Lucas S."/>
            <person name="Harmon-Smith M."/>
            <person name="Lail K."/>
            <person name="Tice H."/>
            <person name="Grimwood J."/>
            <person name="Bruce D."/>
            <person name="Barry K."/>
            <person name="Shu S."/>
            <person name="Lindquist E."/>
            <person name="Wang M."/>
            <person name="Pitluck S."/>
            <person name="Vogel J.P."/>
            <person name="Garvin D.F."/>
            <person name="Mockler T.C."/>
            <person name="Schmutz J."/>
            <person name="Rokhsar D."/>
            <person name="Bevan M.W."/>
        </authorList>
    </citation>
    <scope>NUCLEOTIDE SEQUENCE</scope>
    <source>
        <strain evidence="1">Bd21</strain>
    </source>
</reference>
<reference evidence="2" key="3">
    <citation type="submission" date="2018-08" db="UniProtKB">
        <authorList>
            <consortium name="EnsemblPlants"/>
        </authorList>
    </citation>
    <scope>IDENTIFICATION</scope>
    <source>
        <strain evidence="2">cv. Bd21</strain>
    </source>
</reference>
<accession>A0A0Q3LWJ3</accession>
<evidence type="ECO:0000313" key="3">
    <source>
        <dbReference type="Proteomes" id="UP000008810"/>
    </source>
</evidence>
<dbReference type="EnsemblPlants" id="KQJ96685">
    <property type="protein sequence ID" value="KQJ96685"/>
    <property type="gene ID" value="BRADI_3g26675v3"/>
</dbReference>
<proteinExistence type="predicted"/>
<dbReference type="EMBL" id="CM000882">
    <property type="protein sequence ID" value="KQJ96685.1"/>
    <property type="molecule type" value="Genomic_DNA"/>
</dbReference>
<protein>
    <submittedName>
        <fullName evidence="1 2">Uncharacterized protein</fullName>
    </submittedName>
</protein>
<dbReference type="AlphaFoldDB" id="A0A0Q3LWJ3"/>
<dbReference type="Gramene" id="KQJ96685">
    <property type="protein sequence ID" value="KQJ96685"/>
    <property type="gene ID" value="BRADI_3g26675v3"/>
</dbReference>
<keyword evidence="3" id="KW-1185">Reference proteome</keyword>